<organism evidence="6 7">
    <name type="scientific">Gracilibacillus ureilyticus</name>
    <dbReference type="NCBI Taxonomy" id="531814"/>
    <lineage>
        <taxon>Bacteria</taxon>
        <taxon>Bacillati</taxon>
        <taxon>Bacillota</taxon>
        <taxon>Bacilli</taxon>
        <taxon>Bacillales</taxon>
        <taxon>Bacillaceae</taxon>
        <taxon>Gracilibacillus</taxon>
    </lineage>
</organism>
<reference evidence="6 7" key="1">
    <citation type="submission" date="2016-10" db="EMBL/GenBank/DDBJ databases">
        <authorList>
            <person name="de Groot N.N."/>
        </authorList>
    </citation>
    <scope>NUCLEOTIDE SEQUENCE [LARGE SCALE GENOMIC DNA]</scope>
    <source>
        <strain evidence="6 7">CGMCC 1.7727</strain>
    </source>
</reference>
<dbReference type="GO" id="GO:0005886">
    <property type="term" value="C:plasma membrane"/>
    <property type="evidence" value="ECO:0007669"/>
    <property type="project" value="UniProtKB-SubCell"/>
</dbReference>
<protein>
    <submittedName>
        <fullName evidence="6">HAMP domain-containing protein</fullName>
    </submittedName>
</protein>
<evidence type="ECO:0000256" key="2">
    <source>
        <dbReference type="ARBA" id="ARBA00022475"/>
    </source>
</evidence>
<evidence type="ECO:0000259" key="5">
    <source>
        <dbReference type="PROSITE" id="PS50885"/>
    </source>
</evidence>
<dbReference type="SUPFAM" id="SSF58104">
    <property type="entry name" value="Methyl-accepting chemotaxis protein (MCP) signaling domain"/>
    <property type="match status" value="1"/>
</dbReference>
<dbReference type="GO" id="GO:0007165">
    <property type="term" value="P:signal transduction"/>
    <property type="evidence" value="ECO:0007669"/>
    <property type="project" value="InterPro"/>
</dbReference>
<keyword evidence="4" id="KW-1133">Transmembrane helix</keyword>
<evidence type="ECO:0000256" key="4">
    <source>
        <dbReference type="SAM" id="Phobius"/>
    </source>
</evidence>
<gene>
    <name evidence="6" type="ORF">SAMN04487944_102135</name>
</gene>
<keyword evidence="3 4" id="KW-0472">Membrane</keyword>
<keyword evidence="7" id="KW-1185">Reference proteome</keyword>
<sequence>MLIVVLITGAFQLYFINDQIQKDIEKQGDIIASSIEQGIKETQVASEAIEHQIDLNLLSLSRYIGELLGDQSIDEITNDELRLIKEELGLAGISLVVHDASDDIVVAKSTDPEEVGYSLKQFPGVYENVMAILNNQLPPAAETLSYYTEGAYILPVAQSGSHEGEPVFYKYAYYHEPGTDYVIDAFIEANEMNKFTSEVGPDALIDEVNKANPYVLELAVLDPLVFEDPSLEGGLYPPNKKILYGDYTFSQERDSETLINMIKQPEQVSYNVKADGEKVYKLFIPADTGEVIYIALDYGELSGPLYRHSILLVIAGLISIVLLFVLTARFFHRVFLNIQGIKEQVQMLETGDFTARSNLKDNNEFGQLSESANKMVETLNSVLEDTNKKAHQTQRLAVLLEADAAKSVEKMYTLSMEKTAQVREQLEDFNDFLDMLEDYMKKTEPSSHGSSEEIYEKINKMREMAKNRTASTTDTTLALADLMKSLHGQSSELSNIANSLLEQMARFKL</sequence>
<keyword evidence="4" id="KW-0812">Transmembrane</keyword>
<dbReference type="Gene3D" id="6.10.340.10">
    <property type="match status" value="1"/>
</dbReference>
<evidence type="ECO:0000313" key="7">
    <source>
        <dbReference type="Proteomes" id="UP000199687"/>
    </source>
</evidence>
<dbReference type="InterPro" id="IPR003660">
    <property type="entry name" value="HAMP_dom"/>
</dbReference>
<comment type="subcellular location">
    <subcellularLocation>
        <location evidence="1">Cell membrane</location>
    </subcellularLocation>
</comment>
<dbReference type="EMBL" id="FOGL01000002">
    <property type="protein sequence ID" value="SER26580.1"/>
    <property type="molecule type" value="Genomic_DNA"/>
</dbReference>
<proteinExistence type="predicted"/>
<name>A0A1H9MS82_9BACI</name>
<evidence type="ECO:0000256" key="1">
    <source>
        <dbReference type="ARBA" id="ARBA00004236"/>
    </source>
</evidence>
<accession>A0A1H9MS82</accession>
<dbReference type="Proteomes" id="UP000199687">
    <property type="component" value="Unassembled WGS sequence"/>
</dbReference>
<dbReference type="PROSITE" id="PS50885">
    <property type="entry name" value="HAMP"/>
    <property type="match status" value="1"/>
</dbReference>
<evidence type="ECO:0000256" key="3">
    <source>
        <dbReference type="ARBA" id="ARBA00023136"/>
    </source>
</evidence>
<dbReference type="AlphaFoldDB" id="A0A1H9MS82"/>
<feature type="transmembrane region" description="Helical" evidence="4">
    <location>
        <begin position="310"/>
        <end position="331"/>
    </location>
</feature>
<feature type="domain" description="HAMP" evidence="5">
    <location>
        <begin position="332"/>
        <end position="384"/>
    </location>
</feature>
<dbReference type="CDD" id="cd06225">
    <property type="entry name" value="HAMP"/>
    <property type="match status" value="1"/>
</dbReference>
<keyword evidence="2" id="KW-1003">Cell membrane</keyword>
<evidence type="ECO:0000313" key="6">
    <source>
        <dbReference type="EMBL" id="SER26580.1"/>
    </source>
</evidence>
<dbReference type="STRING" id="531814.SAMN04487944_102135"/>